<evidence type="ECO:0000256" key="5">
    <source>
        <dbReference type="ARBA" id="ARBA00017721"/>
    </source>
</evidence>
<dbReference type="GO" id="GO:0046872">
    <property type="term" value="F:metal ion binding"/>
    <property type="evidence" value="ECO:0007669"/>
    <property type="project" value="UniProtKB-KW"/>
</dbReference>
<keyword evidence="9" id="KW-0378">Hydrolase</keyword>
<dbReference type="InterPro" id="IPR009027">
    <property type="entry name" value="Ribosomal_bL9/RNase_H1_N"/>
</dbReference>
<keyword evidence="10" id="KW-0460">Magnesium</keyword>
<dbReference type="OrthoDB" id="99642at2759"/>
<dbReference type="Pfam" id="PF01693">
    <property type="entry name" value="Cauli_VI"/>
    <property type="match status" value="1"/>
</dbReference>
<dbReference type="GO" id="GO:0004523">
    <property type="term" value="F:RNA-DNA hybrid ribonuclease activity"/>
    <property type="evidence" value="ECO:0007669"/>
    <property type="project" value="UniProtKB-EC"/>
</dbReference>
<comment type="caution">
    <text evidence="12">The sequence shown here is derived from an EMBL/GenBank/DDBJ whole genome shotgun (WGS) entry which is preliminary data.</text>
</comment>
<evidence type="ECO:0000313" key="14">
    <source>
        <dbReference type="Proteomes" id="UP000198211"/>
    </source>
</evidence>
<evidence type="ECO:0000313" key="12">
    <source>
        <dbReference type="EMBL" id="OWY92168.1"/>
    </source>
</evidence>
<evidence type="ECO:0000256" key="3">
    <source>
        <dbReference type="ARBA" id="ARBA00005300"/>
    </source>
</evidence>
<dbReference type="EMBL" id="NBNE01018664">
    <property type="protein sequence ID" value="OWY92168.1"/>
    <property type="molecule type" value="Genomic_DNA"/>
</dbReference>
<dbReference type="AlphaFoldDB" id="A0A225UGM4"/>
<evidence type="ECO:0000256" key="6">
    <source>
        <dbReference type="ARBA" id="ARBA00022722"/>
    </source>
</evidence>
<sequence length="68" mass="7263">MPKGKGGYYAVASGRETGVYKSWDSAKAQTNGYSNNQHQRFDTQAEANAYMAGYNGGTGKGGNPPLRE</sequence>
<evidence type="ECO:0000259" key="11">
    <source>
        <dbReference type="Pfam" id="PF01693"/>
    </source>
</evidence>
<dbReference type="InterPro" id="IPR037056">
    <property type="entry name" value="RNase_H1_N_sf"/>
</dbReference>
<keyword evidence="14" id="KW-1185">Reference proteome</keyword>
<organism evidence="12 14">
    <name type="scientific">Phytophthora megakarya</name>
    <dbReference type="NCBI Taxonomy" id="4795"/>
    <lineage>
        <taxon>Eukaryota</taxon>
        <taxon>Sar</taxon>
        <taxon>Stramenopiles</taxon>
        <taxon>Oomycota</taxon>
        <taxon>Peronosporomycetes</taxon>
        <taxon>Peronosporales</taxon>
        <taxon>Peronosporaceae</taxon>
        <taxon>Phytophthora</taxon>
    </lineage>
</organism>
<protein>
    <recommendedName>
        <fullName evidence="5">Ribonuclease H</fullName>
        <ecNumber evidence="4">3.1.26.4</ecNumber>
    </recommendedName>
</protein>
<dbReference type="EC" id="3.1.26.4" evidence="4"/>
<dbReference type="STRING" id="4795.A0A225UGM4"/>
<dbReference type="SUPFAM" id="SSF55658">
    <property type="entry name" value="L9 N-domain-like"/>
    <property type="match status" value="1"/>
</dbReference>
<reference evidence="12" key="1">
    <citation type="journal article" date="2017" name="Genome Biol. Evol.">
        <title>Phytophthora megakarya and P. palmivora, closely related causal agents of cacao black pod rot, underwent increases in genome sizes and gene numbers by different mechanisms.</title>
        <authorList>
            <person name="Ali S.S."/>
            <person name="Shao J."/>
            <person name="Lary D.J."/>
            <person name="Kronmiller B."/>
            <person name="Shen D."/>
            <person name="Strem M.D."/>
            <person name="Amoako-Attah I."/>
            <person name="Akrofi A.Y."/>
            <person name="Begoude B.A."/>
            <person name="Ten Hoopen G.M."/>
            <person name="Coulibaly K."/>
            <person name="Kebe B.I."/>
            <person name="Melnick R.L."/>
            <person name="Guiltinan M.J."/>
            <person name="Tyler B.M."/>
            <person name="Meinhardt L.W."/>
            <person name="Bailey B.A."/>
        </authorList>
    </citation>
    <scope>NUCLEOTIDE SEQUENCE</scope>
    <source>
        <strain evidence="12">Zdho120</strain>
    </source>
</reference>
<evidence type="ECO:0000256" key="10">
    <source>
        <dbReference type="ARBA" id="ARBA00022842"/>
    </source>
</evidence>
<evidence type="ECO:0000256" key="7">
    <source>
        <dbReference type="ARBA" id="ARBA00022723"/>
    </source>
</evidence>
<name>A0A225UGM4_9STRA</name>
<keyword evidence="7" id="KW-0479">Metal-binding</keyword>
<dbReference type="FunFam" id="3.40.970.10:FF:000002">
    <property type="entry name" value="Ribonuclease H"/>
    <property type="match status" value="1"/>
</dbReference>
<evidence type="ECO:0000313" key="13">
    <source>
        <dbReference type="EMBL" id="OWZ05235.1"/>
    </source>
</evidence>
<comment type="similarity">
    <text evidence="3">Belongs to the RNase H family.</text>
</comment>
<evidence type="ECO:0000256" key="1">
    <source>
        <dbReference type="ARBA" id="ARBA00001946"/>
    </source>
</evidence>
<evidence type="ECO:0000256" key="9">
    <source>
        <dbReference type="ARBA" id="ARBA00022801"/>
    </source>
</evidence>
<feature type="domain" description="Ribonuclease H1 N-terminal" evidence="11">
    <location>
        <begin position="8"/>
        <end position="50"/>
    </location>
</feature>
<dbReference type="InterPro" id="IPR011320">
    <property type="entry name" value="RNase_H1_N"/>
</dbReference>
<evidence type="ECO:0000256" key="4">
    <source>
        <dbReference type="ARBA" id="ARBA00012180"/>
    </source>
</evidence>
<keyword evidence="8" id="KW-0255">Endonuclease</keyword>
<keyword evidence="6" id="KW-0540">Nuclease</keyword>
<evidence type="ECO:0000256" key="2">
    <source>
        <dbReference type="ARBA" id="ARBA00004065"/>
    </source>
</evidence>
<reference evidence="12" key="3">
    <citation type="submission" date="2017-03" db="EMBL/GenBank/DDBJ databases">
        <authorList>
            <person name="Afonso C.L."/>
            <person name="Miller P.J."/>
            <person name="Scott M.A."/>
            <person name="Spackman E."/>
            <person name="Goraichik I."/>
            <person name="Dimitrov K.M."/>
            <person name="Suarez D.L."/>
            <person name="Swayne D.E."/>
        </authorList>
    </citation>
    <scope>NUCLEOTIDE SEQUENCE</scope>
    <source>
        <strain evidence="12">Zdho120</strain>
    </source>
</reference>
<comment type="function">
    <text evidence="2">Endonuclease that specifically degrades the RNA of RNA-DNA hybrids.</text>
</comment>
<reference evidence="14" key="2">
    <citation type="submission" date="2017-03" db="EMBL/GenBank/DDBJ databases">
        <title>Phytopthora megakarya and P. palmivora, two closely related causual agents of cacao black pod achieved similar genome size and gene model numbers by different mechanisms.</title>
        <authorList>
            <person name="Ali S."/>
            <person name="Shao J."/>
            <person name="Larry D.J."/>
            <person name="Kronmiller B."/>
            <person name="Shen D."/>
            <person name="Strem M.D."/>
            <person name="Melnick R.L."/>
            <person name="Guiltinan M.J."/>
            <person name="Tyler B.M."/>
            <person name="Meinhardt L.W."/>
            <person name="Bailey B.A."/>
        </authorList>
    </citation>
    <scope>NUCLEOTIDE SEQUENCE [LARGE SCALE GENOMIC DNA]</scope>
    <source>
        <strain evidence="14">zdho120</strain>
    </source>
</reference>
<gene>
    <name evidence="13" type="ORF">PHMEG_00022715</name>
    <name evidence="12" type="ORF">PHMEG_00038940</name>
</gene>
<dbReference type="Proteomes" id="UP000198211">
    <property type="component" value="Unassembled WGS sequence"/>
</dbReference>
<dbReference type="EMBL" id="NBNE01004541">
    <property type="protein sequence ID" value="OWZ05235.1"/>
    <property type="molecule type" value="Genomic_DNA"/>
</dbReference>
<evidence type="ECO:0000256" key="8">
    <source>
        <dbReference type="ARBA" id="ARBA00022759"/>
    </source>
</evidence>
<proteinExistence type="inferred from homology"/>
<accession>A0A225UGM4</accession>
<dbReference type="Gene3D" id="3.40.970.10">
    <property type="entry name" value="Ribonuclease H1, N-terminal domain"/>
    <property type="match status" value="1"/>
</dbReference>
<comment type="cofactor">
    <cofactor evidence="1">
        <name>Mg(2+)</name>
        <dbReference type="ChEBI" id="CHEBI:18420"/>
    </cofactor>
</comment>